<dbReference type="GO" id="GO:0009927">
    <property type="term" value="F:histidine phosphotransfer kinase activity"/>
    <property type="evidence" value="ECO:0000318"/>
    <property type="project" value="GO_Central"/>
</dbReference>
<dbReference type="Gene3D" id="3.30.565.10">
    <property type="entry name" value="Histidine kinase-like ATPase, C-terminal domain"/>
    <property type="match status" value="1"/>
</dbReference>
<dbReference type="EMBL" id="AE000657">
    <property type="protein sequence ID" value="AAC07158.1"/>
    <property type="molecule type" value="Genomic_DNA"/>
</dbReference>
<dbReference type="Pfam" id="PF00989">
    <property type="entry name" value="PAS"/>
    <property type="match status" value="1"/>
</dbReference>
<dbReference type="FunCoup" id="O67197">
    <property type="interactions" value="190"/>
</dbReference>
<reference evidence="12 13" key="1">
    <citation type="journal article" date="1998" name="Nature">
        <title>The complete genome of the hyperthermophilic bacterium Aquifex aeolicus.</title>
        <authorList>
            <person name="Deckert G."/>
            <person name="Warren P.V."/>
            <person name="Gaasterland T."/>
            <person name="Young W.G."/>
            <person name="Lenox A.L."/>
            <person name="Graham D.E."/>
            <person name="Overbeek R."/>
            <person name="Snead M.A."/>
            <person name="Keller M."/>
            <person name="Aujay M."/>
            <person name="Huber R."/>
            <person name="Feldman R.A."/>
            <person name="Short J.M."/>
            <person name="Olson G.J."/>
            <person name="Swanson R.V."/>
        </authorList>
    </citation>
    <scope>NUCLEOTIDE SEQUENCE [LARGE SCALE GENOMIC DNA]</scope>
    <source>
        <strain evidence="12 13">VF5</strain>
    </source>
</reference>
<dbReference type="CDD" id="cd00130">
    <property type="entry name" value="PAS"/>
    <property type="match status" value="1"/>
</dbReference>
<dbReference type="InterPro" id="IPR005467">
    <property type="entry name" value="His_kinase_dom"/>
</dbReference>
<gene>
    <name evidence="12" type="primary">hksP1</name>
    <name evidence="12" type="ordered locus">aq_1115</name>
</gene>
<dbReference type="SUPFAM" id="SSF55874">
    <property type="entry name" value="ATPase domain of HSP90 chaperone/DNA topoisomerase II/histidine kinase"/>
    <property type="match status" value="1"/>
</dbReference>
<dbReference type="AlphaFoldDB" id="O67197"/>
<keyword evidence="4" id="KW-0808">Transferase</keyword>
<dbReference type="STRING" id="224324.aq_1115"/>
<organism evidence="12 13">
    <name type="scientific">Aquifex aeolicus (strain VF5)</name>
    <dbReference type="NCBI Taxonomy" id="224324"/>
    <lineage>
        <taxon>Bacteria</taxon>
        <taxon>Pseudomonadati</taxon>
        <taxon>Aquificota</taxon>
        <taxon>Aquificia</taxon>
        <taxon>Aquificales</taxon>
        <taxon>Aquificaceae</taxon>
        <taxon>Aquifex</taxon>
    </lineage>
</organism>
<dbReference type="InterPro" id="IPR036097">
    <property type="entry name" value="HisK_dim/P_sf"/>
</dbReference>
<proteinExistence type="predicted"/>
<keyword evidence="7" id="KW-0067">ATP-binding</keyword>
<dbReference type="InterPro" id="IPR003661">
    <property type="entry name" value="HisK_dim/P_dom"/>
</dbReference>
<evidence type="ECO:0000256" key="1">
    <source>
        <dbReference type="ARBA" id="ARBA00000085"/>
    </source>
</evidence>
<dbReference type="KEGG" id="aae:aq_1115"/>
<dbReference type="Pfam" id="PF02518">
    <property type="entry name" value="HATPase_c"/>
    <property type="match status" value="1"/>
</dbReference>
<dbReference type="InterPro" id="IPR000014">
    <property type="entry name" value="PAS"/>
</dbReference>
<dbReference type="InterPro" id="IPR035965">
    <property type="entry name" value="PAS-like_dom_sf"/>
</dbReference>
<dbReference type="GO" id="GO:0005886">
    <property type="term" value="C:plasma membrane"/>
    <property type="evidence" value="ECO:0000318"/>
    <property type="project" value="GO_Central"/>
</dbReference>
<dbReference type="PRINTS" id="PR00344">
    <property type="entry name" value="BCTRLSENSOR"/>
</dbReference>
<feature type="transmembrane region" description="Helical" evidence="9">
    <location>
        <begin position="249"/>
        <end position="272"/>
    </location>
</feature>
<dbReference type="SMART" id="SM00387">
    <property type="entry name" value="HATPase_c"/>
    <property type="match status" value="1"/>
</dbReference>
<dbReference type="eggNOG" id="COG0642">
    <property type="taxonomic scope" value="Bacteria"/>
</dbReference>
<dbReference type="RefSeq" id="WP_010880699.1">
    <property type="nucleotide sequence ID" value="NC_000918.1"/>
</dbReference>
<dbReference type="GO" id="GO:0000155">
    <property type="term" value="F:phosphorelay sensor kinase activity"/>
    <property type="evidence" value="ECO:0000318"/>
    <property type="project" value="GO_Central"/>
</dbReference>
<dbReference type="InterPro" id="IPR013767">
    <property type="entry name" value="PAS_fold"/>
</dbReference>
<dbReference type="SMART" id="SM00388">
    <property type="entry name" value="HisKA"/>
    <property type="match status" value="1"/>
</dbReference>
<evidence type="ECO:0000256" key="9">
    <source>
        <dbReference type="SAM" id="Phobius"/>
    </source>
</evidence>
<dbReference type="PANTHER" id="PTHR43065:SF42">
    <property type="entry name" value="TWO-COMPONENT SENSOR PPRA"/>
    <property type="match status" value="1"/>
</dbReference>
<dbReference type="InParanoid" id="O67197"/>
<dbReference type="Proteomes" id="UP000000798">
    <property type="component" value="Chromosome"/>
</dbReference>
<protein>
    <recommendedName>
        <fullName evidence="2">histidine kinase</fullName>
        <ecNumber evidence="2">2.7.13.3</ecNumber>
    </recommendedName>
</protein>
<feature type="domain" description="Histidine kinase" evidence="10">
    <location>
        <begin position="439"/>
        <end position="639"/>
    </location>
</feature>
<dbReference type="PIR" id="B70396">
    <property type="entry name" value="B70396"/>
</dbReference>
<sequence>MTLKTKIILLVILLTALPALLSLLHYYSMKRELIQKALERNREIVEKLADRVDMYISETLHSIASKVNQYKGYGLNEREIIWKITGEVYGVFEGAFYSPEGKLITSASREKVNPNFPERISPEGRSKLLYTPYLEPYVRVLYKDEEFGITFGYYIFSLDLSAFWNRLVNRYKGLEAFLLDENSRLIAFPDTRFYDGRKIPLREGIYRSDFLGTDVIGTFAKSKGGKWIVYAEEPLIYVLSPLENYRKEVILAGLFTSFSGGILCLIIIIRIFKPLENFKDYVVSWAKENLSENLKLKDDVEIFLKTFRSLIKKVEEEKKIYEAFFKNSFDGVVLFDTSLKVSNVNENFCEIFQVKKDEVIGKSMEDLIGERLPLKNTFIREVELKLGKKHYCSLRQGILIIEDVPYVVWWLKDLSKEKELRGMLERTSKLAVAGEIACSLAHQLNTPLASIMGYAELLNLSEKDQRTKEKLDLIIKQAHRCKEIIGKMLYLGKVDSRPAYVNLEELILEVLEILEPKARKKGVNVRFENGDAGKIFGFPWQIEQILINILDNAIDALPEGESIYIKLKKEEEYVVLEVKDKGKGFEDPEKAFEPFYTTKQNGTGLGLSIVKTFVEGMNGKIEVKNCSGALVKVYLPEVAESERFGN</sequence>
<evidence type="ECO:0000313" key="13">
    <source>
        <dbReference type="Proteomes" id="UP000000798"/>
    </source>
</evidence>
<dbReference type="EnsemblBacteria" id="AAC07158">
    <property type="protein sequence ID" value="AAC07158"/>
    <property type="gene ID" value="aq_1115"/>
</dbReference>
<name>O67197_AQUAE</name>
<dbReference type="PROSITE" id="PS50109">
    <property type="entry name" value="HIS_KIN"/>
    <property type="match status" value="1"/>
</dbReference>
<dbReference type="GO" id="GO:0006355">
    <property type="term" value="P:regulation of DNA-templated transcription"/>
    <property type="evidence" value="ECO:0007669"/>
    <property type="project" value="InterPro"/>
</dbReference>
<dbReference type="SUPFAM" id="SSF55785">
    <property type="entry name" value="PYP-like sensor domain (PAS domain)"/>
    <property type="match status" value="1"/>
</dbReference>
<keyword evidence="5" id="KW-0547">Nucleotide-binding</keyword>
<dbReference type="SUPFAM" id="SSF47384">
    <property type="entry name" value="Homodimeric domain of signal transducing histidine kinase"/>
    <property type="match status" value="1"/>
</dbReference>
<keyword evidence="3" id="KW-0597">Phosphoprotein</keyword>
<dbReference type="InterPro" id="IPR003594">
    <property type="entry name" value="HATPase_dom"/>
</dbReference>
<dbReference type="FunFam" id="1.10.287.130:FF:000121">
    <property type="entry name" value="Histidine kinase sensor protein"/>
    <property type="match status" value="1"/>
</dbReference>
<dbReference type="EC" id="2.7.13.3" evidence="2"/>
<dbReference type="Gene3D" id="3.30.450.20">
    <property type="entry name" value="PAS domain"/>
    <property type="match status" value="1"/>
</dbReference>
<accession>O67197</accession>
<dbReference type="Pfam" id="PF00512">
    <property type="entry name" value="HisKA"/>
    <property type="match status" value="1"/>
</dbReference>
<dbReference type="NCBIfam" id="TIGR00229">
    <property type="entry name" value="sensory_box"/>
    <property type="match status" value="1"/>
</dbReference>
<evidence type="ECO:0000256" key="7">
    <source>
        <dbReference type="ARBA" id="ARBA00022840"/>
    </source>
</evidence>
<evidence type="ECO:0000256" key="5">
    <source>
        <dbReference type="ARBA" id="ARBA00022741"/>
    </source>
</evidence>
<evidence type="ECO:0000259" key="11">
    <source>
        <dbReference type="PROSITE" id="PS50112"/>
    </source>
</evidence>
<evidence type="ECO:0000259" key="10">
    <source>
        <dbReference type="PROSITE" id="PS50109"/>
    </source>
</evidence>
<dbReference type="SMART" id="SM00091">
    <property type="entry name" value="PAS"/>
    <property type="match status" value="1"/>
</dbReference>
<evidence type="ECO:0000256" key="8">
    <source>
        <dbReference type="ARBA" id="ARBA00023012"/>
    </source>
</evidence>
<evidence type="ECO:0000256" key="3">
    <source>
        <dbReference type="ARBA" id="ARBA00022553"/>
    </source>
</evidence>
<dbReference type="CDD" id="cd00082">
    <property type="entry name" value="HisKA"/>
    <property type="match status" value="1"/>
</dbReference>
<keyword evidence="6 12" id="KW-0418">Kinase</keyword>
<dbReference type="InterPro" id="IPR036890">
    <property type="entry name" value="HATPase_C_sf"/>
</dbReference>
<dbReference type="InterPro" id="IPR004358">
    <property type="entry name" value="Sig_transdc_His_kin-like_C"/>
</dbReference>
<dbReference type="PANTHER" id="PTHR43065">
    <property type="entry name" value="SENSOR HISTIDINE KINASE"/>
    <property type="match status" value="1"/>
</dbReference>
<keyword evidence="9" id="KW-1133">Transmembrane helix</keyword>
<feature type="transmembrane region" description="Helical" evidence="9">
    <location>
        <begin position="6"/>
        <end position="27"/>
    </location>
</feature>
<dbReference type="Gene3D" id="1.10.287.130">
    <property type="match status" value="1"/>
</dbReference>
<dbReference type="GO" id="GO:0000160">
    <property type="term" value="P:phosphorelay signal transduction system"/>
    <property type="evidence" value="ECO:0000318"/>
    <property type="project" value="GO_Central"/>
</dbReference>
<evidence type="ECO:0000256" key="4">
    <source>
        <dbReference type="ARBA" id="ARBA00022679"/>
    </source>
</evidence>
<evidence type="ECO:0000256" key="6">
    <source>
        <dbReference type="ARBA" id="ARBA00022777"/>
    </source>
</evidence>
<keyword evidence="9" id="KW-0812">Transmembrane</keyword>
<keyword evidence="13" id="KW-1185">Reference proteome</keyword>
<evidence type="ECO:0000256" key="2">
    <source>
        <dbReference type="ARBA" id="ARBA00012438"/>
    </source>
</evidence>
<dbReference type="PROSITE" id="PS50112">
    <property type="entry name" value="PAS"/>
    <property type="match status" value="1"/>
</dbReference>
<comment type="catalytic activity">
    <reaction evidence="1">
        <text>ATP + protein L-histidine = ADP + protein N-phospho-L-histidine.</text>
        <dbReference type="EC" id="2.7.13.3"/>
    </reaction>
</comment>
<dbReference type="GO" id="GO:0005524">
    <property type="term" value="F:ATP binding"/>
    <property type="evidence" value="ECO:0007669"/>
    <property type="project" value="UniProtKB-KW"/>
</dbReference>
<evidence type="ECO:0000313" key="12">
    <source>
        <dbReference type="EMBL" id="AAC07158.1"/>
    </source>
</evidence>
<dbReference type="HOGENOM" id="CLU_431350_0_0_0"/>
<keyword evidence="9" id="KW-0472">Membrane</keyword>
<keyword evidence="8" id="KW-0902">Two-component regulatory system</keyword>
<dbReference type="OrthoDB" id="9784397at2"/>
<feature type="domain" description="PAS" evidence="11">
    <location>
        <begin position="317"/>
        <end position="368"/>
    </location>
</feature>